<dbReference type="InterPro" id="IPR034718">
    <property type="entry name" value="RlpA"/>
</dbReference>
<evidence type="ECO:0000313" key="7">
    <source>
        <dbReference type="EMBL" id="MFC4109586.1"/>
    </source>
</evidence>
<dbReference type="InterPro" id="IPR012997">
    <property type="entry name" value="RplA"/>
</dbReference>
<proteinExistence type="inferred from homology"/>
<reference evidence="8" key="1">
    <citation type="journal article" date="2019" name="Int. J. Syst. Evol. Microbiol.">
        <title>The Global Catalogue of Microorganisms (GCM) 10K type strain sequencing project: providing services to taxonomists for standard genome sequencing and annotation.</title>
        <authorList>
            <consortium name="The Broad Institute Genomics Platform"/>
            <consortium name="The Broad Institute Genome Sequencing Center for Infectious Disease"/>
            <person name="Wu L."/>
            <person name="Ma J."/>
        </authorList>
    </citation>
    <scope>NUCLEOTIDE SEQUENCE [LARGE SCALE GENOMIC DNA]</scope>
    <source>
        <strain evidence="8">2902at01</strain>
    </source>
</reference>
<comment type="caution">
    <text evidence="7">The sequence shown here is derived from an EMBL/GenBank/DDBJ whole genome shotgun (WGS) entry which is preliminary data.</text>
</comment>
<dbReference type="SUPFAM" id="SSF50685">
    <property type="entry name" value="Barwin-like endoglucanases"/>
    <property type="match status" value="1"/>
</dbReference>
<evidence type="ECO:0000256" key="5">
    <source>
        <dbReference type="SAM" id="MobiDB-lite"/>
    </source>
</evidence>
<dbReference type="InterPro" id="IPR009009">
    <property type="entry name" value="RlpA-like_DPBB"/>
</dbReference>
<dbReference type="PANTHER" id="PTHR34183:SF8">
    <property type="entry name" value="ENDOLYTIC PEPTIDOGLYCAN TRANSGLYCOSYLASE RLPA-RELATED"/>
    <property type="match status" value="1"/>
</dbReference>
<evidence type="ECO:0000256" key="3">
    <source>
        <dbReference type="HAMAP-Rule" id="MF_02071"/>
    </source>
</evidence>
<feature type="domain" description="RlpA-like protein double-psi beta-barrel" evidence="6">
    <location>
        <begin position="120"/>
        <end position="202"/>
    </location>
</feature>
<comment type="function">
    <text evidence="3">Lytic transglycosylase with a strong preference for naked glycan strands that lack stem peptides.</text>
</comment>
<sequence length="208" mass="20969">MAGKHSRVRILRSPAGIVSTAAVGVALAVGGTVGVVQLVAQPAATSDAAPLPVSTGSAPTDSPAVVESLGAAPSPSATSPTPRTTRSPAASRGKTRTAPKPTATRKTSSPMVVGSGSCGASFYDEGQMTANGETFNPDALTAAHKTLAFNTRVRVTNPANGKSVIVRINDRGPYIDGRCLDLSRAAFATIAPLGQGEVDVKYEILSGS</sequence>
<accession>A0ABV8KVE3</accession>
<evidence type="ECO:0000313" key="8">
    <source>
        <dbReference type="Proteomes" id="UP001595868"/>
    </source>
</evidence>
<gene>
    <name evidence="3" type="primary">rlpA</name>
    <name evidence="7" type="ORF">ACFOX0_27095</name>
</gene>
<feature type="compositionally biased region" description="Low complexity" evidence="5">
    <location>
        <begin position="71"/>
        <end position="92"/>
    </location>
</feature>
<keyword evidence="2 3" id="KW-0961">Cell wall biogenesis/degradation</keyword>
<keyword evidence="8" id="KW-1185">Reference proteome</keyword>
<dbReference type="Pfam" id="PF03330">
    <property type="entry name" value="DPBB_1"/>
    <property type="match status" value="1"/>
</dbReference>
<dbReference type="Proteomes" id="UP001595868">
    <property type="component" value="Unassembled WGS sequence"/>
</dbReference>
<dbReference type="NCBIfam" id="TIGR00413">
    <property type="entry name" value="rlpA"/>
    <property type="match status" value="1"/>
</dbReference>
<dbReference type="EMBL" id="JBHSBN010000026">
    <property type="protein sequence ID" value="MFC4109586.1"/>
    <property type="molecule type" value="Genomic_DNA"/>
</dbReference>
<dbReference type="InterPro" id="IPR036908">
    <property type="entry name" value="RlpA-like_sf"/>
</dbReference>
<feature type="region of interest" description="Disordered" evidence="5">
    <location>
        <begin position="47"/>
        <end position="114"/>
    </location>
</feature>
<dbReference type="HAMAP" id="MF_02071">
    <property type="entry name" value="RlpA"/>
    <property type="match status" value="1"/>
</dbReference>
<dbReference type="CDD" id="cd22268">
    <property type="entry name" value="DPBB_RlpA-like"/>
    <property type="match status" value="1"/>
</dbReference>
<dbReference type="EC" id="4.2.2.-" evidence="3"/>
<evidence type="ECO:0000256" key="1">
    <source>
        <dbReference type="ARBA" id="ARBA00023239"/>
    </source>
</evidence>
<evidence type="ECO:0000259" key="6">
    <source>
        <dbReference type="Pfam" id="PF03330"/>
    </source>
</evidence>
<keyword evidence="1 3" id="KW-0456">Lyase</keyword>
<dbReference type="RefSeq" id="WP_377551123.1">
    <property type="nucleotide sequence ID" value="NZ_JBHSBN010000026.1"/>
</dbReference>
<comment type="similarity">
    <text evidence="3 4">Belongs to the RlpA family.</text>
</comment>
<dbReference type="Gene3D" id="2.40.40.10">
    <property type="entry name" value="RlpA-like domain"/>
    <property type="match status" value="1"/>
</dbReference>
<organism evidence="7 8">
    <name type="scientific">Micromonospora zhanjiangensis</name>
    <dbReference type="NCBI Taxonomy" id="1522057"/>
    <lineage>
        <taxon>Bacteria</taxon>
        <taxon>Bacillati</taxon>
        <taxon>Actinomycetota</taxon>
        <taxon>Actinomycetes</taxon>
        <taxon>Micromonosporales</taxon>
        <taxon>Micromonosporaceae</taxon>
        <taxon>Micromonospora</taxon>
    </lineage>
</organism>
<evidence type="ECO:0000256" key="4">
    <source>
        <dbReference type="RuleBase" id="RU003495"/>
    </source>
</evidence>
<name>A0ABV8KVE3_9ACTN</name>
<protein>
    <recommendedName>
        <fullName evidence="3">Probable endolytic peptidoglycan transglycosylase RlpA</fullName>
        <ecNumber evidence="3">4.2.2.-</ecNumber>
    </recommendedName>
</protein>
<evidence type="ECO:0000256" key="2">
    <source>
        <dbReference type="ARBA" id="ARBA00023316"/>
    </source>
</evidence>
<dbReference type="PANTHER" id="PTHR34183">
    <property type="entry name" value="ENDOLYTIC PEPTIDOGLYCAN TRANSGLYCOSYLASE RLPA"/>
    <property type="match status" value="1"/>
</dbReference>